<protein>
    <submittedName>
        <fullName evidence="2">Phosphotransferase</fullName>
    </submittedName>
</protein>
<accession>A0A1E7DM77</accession>
<dbReference type="STRING" id="1714016.BA724_07410"/>
<comment type="caution">
    <text evidence="2">The sequence shown here is derived from an EMBL/GenBank/DDBJ whole genome shotgun (WGS) entry which is preliminary data.</text>
</comment>
<keyword evidence="3" id="KW-1185">Reference proteome</keyword>
<keyword evidence="2" id="KW-0808">Transferase</keyword>
<dbReference type="GO" id="GO:0016740">
    <property type="term" value="F:transferase activity"/>
    <property type="evidence" value="ECO:0007669"/>
    <property type="project" value="UniProtKB-KW"/>
</dbReference>
<sequence>MEHFLGGDWEITPAGGVTGKAFFARHAGKELFLKRNSSPFLAMLSAEGIVPKLVWTKRLENGDVISAQHWMNGRELVPEEMESDRVARLMGKIHSSKPLLNMLKRLGKQPVLPAATLSDIYSRTNVISAHPVVADAVHFLEEQLPNVPDYQFVVCHTDVNHHNWLLSDQDELFLIDWDGAMIADPAIDLGTLLFGYVKQENWTGWLSQYGLVLTPDFFHRMKWYAAAQLLLSIEWNREKTRFHDMNRSLASLHRLMKAEYNLFGNGENKKDAFKK</sequence>
<feature type="domain" description="Aminoglycoside phosphotransferase" evidence="1">
    <location>
        <begin position="15"/>
        <end position="209"/>
    </location>
</feature>
<name>A0A1E7DM77_9BACI</name>
<proteinExistence type="predicted"/>
<dbReference type="Proteomes" id="UP000095658">
    <property type="component" value="Unassembled WGS sequence"/>
</dbReference>
<evidence type="ECO:0000313" key="2">
    <source>
        <dbReference type="EMBL" id="OES44115.1"/>
    </source>
</evidence>
<dbReference type="RefSeq" id="WP_069938720.1">
    <property type="nucleotide sequence ID" value="NZ_MAMP01000022.1"/>
</dbReference>
<reference evidence="2 3" key="1">
    <citation type="submission" date="2016-06" db="EMBL/GenBank/DDBJ databases">
        <title>Domibacillus iocasae genome sequencing.</title>
        <authorList>
            <person name="Verma A."/>
            <person name="Pal Y."/>
            <person name="Ojha A.K."/>
            <person name="Krishnamurthi S."/>
        </authorList>
    </citation>
    <scope>NUCLEOTIDE SEQUENCE [LARGE SCALE GENOMIC DNA]</scope>
    <source>
        <strain evidence="2 3">DSM 29979</strain>
    </source>
</reference>
<dbReference type="AlphaFoldDB" id="A0A1E7DM77"/>
<dbReference type="PANTHER" id="PTHR40086:SF1">
    <property type="entry name" value="CELL CYCLE REGULATOR CCRZ"/>
    <property type="match status" value="1"/>
</dbReference>
<dbReference type="EMBL" id="MAMP01000022">
    <property type="protein sequence ID" value="OES44115.1"/>
    <property type="molecule type" value="Genomic_DNA"/>
</dbReference>
<dbReference type="Gene3D" id="3.90.1200.10">
    <property type="match status" value="1"/>
</dbReference>
<dbReference type="SUPFAM" id="SSF56112">
    <property type="entry name" value="Protein kinase-like (PK-like)"/>
    <property type="match status" value="1"/>
</dbReference>
<dbReference type="InterPro" id="IPR011009">
    <property type="entry name" value="Kinase-like_dom_sf"/>
</dbReference>
<evidence type="ECO:0000313" key="3">
    <source>
        <dbReference type="Proteomes" id="UP000095658"/>
    </source>
</evidence>
<organism evidence="2 3">
    <name type="scientific">Domibacillus iocasae</name>
    <dbReference type="NCBI Taxonomy" id="1714016"/>
    <lineage>
        <taxon>Bacteria</taxon>
        <taxon>Bacillati</taxon>
        <taxon>Bacillota</taxon>
        <taxon>Bacilli</taxon>
        <taxon>Bacillales</taxon>
        <taxon>Bacillaceae</taxon>
        <taxon>Domibacillus</taxon>
    </lineage>
</organism>
<dbReference type="PANTHER" id="PTHR40086">
    <property type="entry name" value="PHOSPHOTRANSFERASE YTMP-RELATED"/>
    <property type="match status" value="1"/>
</dbReference>
<dbReference type="Pfam" id="PF01636">
    <property type="entry name" value="APH"/>
    <property type="match status" value="1"/>
</dbReference>
<dbReference type="InterPro" id="IPR052077">
    <property type="entry name" value="CcrZ_PhaseVar_Mediator"/>
</dbReference>
<dbReference type="OrthoDB" id="3171511at2"/>
<dbReference type="InterPro" id="IPR002575">
    <property type="entry name" value="Aminoglycoside_PTrfase"/>
</dbReference>
<gene>
    <name evidence="2" type="ORF">BA724_07410</name>
</gene>
<evidence type="ECO:0000259" key="1">
    <source>
        <dbReference type="Pfam" id="PF01636"/>
    </source>
</evidence>